<accession>A0A7I8DH86</accession>
<evidence type="ECO:0000313" key="11">
    <source>
        <dbReference type="Proteomes" id="UP000593802"/>
    </source>
</evidence>
<dbReference type="PANTHER" id="PTHR22911">
    <property type="entry name" value="ACYL-MALONYL CONDENSING ENZYME-RELATED"/>
    <property type="match status" value="1"/>
</dbReference>
<comment type="similarity">
    <text evidence="2">Belongs to the EamA transporter family.</text>
</comment>
<feature type="transmembrane region" description="Helical" evidence="8">
    <location>
        <begin position="235"/>
        <end position="256"/>
    </location>
</feature>
<feature type="transmembrane region" description="Helical" evidence="8">
    <location>
        <begin position="34"/>
        <end position="53"/>
    </location>
</feature>
<dbReference type="PANTHER" id="PTHR22911:SF137">
    <property type="entry name" value="SOLUTE CARRIER FAMILY 35 MEMBER G2-RELATED"/>
    <property type="match status" value="1"/>
</dbReference>
<keyword evidence="5 8" id="KW-0812">Transmembrane</keyword>
<name>A0A7I8DH86_9BACL</name>
<evidence type="ECO:0000256" key="4">
    <source>
        <dbReference type="ARBA" id="ARBA00022475"/>
    </source>
</evidence>
<feature type="transmembrane region" description="Helical" evidence="8">
    <location>
        <begin position="262"/>
        <end position="279"/>
    </location>
</feature>
<feature type="transmembrane region" description="Helical" evidence="8">
    <location>
        <begin position="99"/>
        <end position="116"/>
    </location>
</feature>
<feature type="transmembrane region" description="Helical" evidence="8">
    <location>
        <begin position="123"/>
        <end position="139"/>
    </location>
</feature>
<evidence type="ECO:0000256" key="6">
    <source>
        <dbReference type="ARBA" id="ARBA00022989"/>
    </source>
</evidence>
<evidence type="ECO:0000256" key="3">
    <source>
        <dbReference type="ARBA" id="ARBA00022448"/>
    </source>
</evidence>
<keyword evidence="6 8" id="KW-1133">Transmembrane helix</keyword>
<keyword evidence="4" id="KW-1003">Cell membrane</keyword>
<dbReference type="GO" id="GO:0005886">
    <property type="term" value="C:plasma membrane"/>
    <property type="evidence" value="ECO:0007669"/>
    <property type="project" value="UniProtKB-SubCell"/>
</dbReference>
<protein>
    <submittedName>
        <fullName evidence="10">EamA family transporter</fullName>
    </submittedName>
</protein>
<dbReference type="InterPro" id="IPR004626">
    <property type="entry name" value="RarD"/>
</dbReference>
<evidence type="ECO:0000256" key="2">
    <source>
        <dbReference type="ARBA" id="ARBA00007362"/>
    </source>
</evidence>
<keyword evidence="3" id="KW-0813">Transport</keyword>
<comment type="subcellular location">
    <subcellularLocation>
        <location evidence="1">Cell membrane</location>
        <topology evidence="1">Multi-pass membrane protein</topology>
    </subcellularLocation>
</comment>
<feature type="domain" description="EamA" evidence="9">
    <location>
        <begin position="148"/>
        <end position="277"/>
    </location>
</feature>
<proteinExistence type="inferred from homology"/>
<dbReference type="RefSeq" id="WP_200758522.1">
    <property type="nucleotide sequence ID" value="NZ_AP023366.1"/>
</dbReference>
<evidence type="ECO:0000256" key="7">
    <source>
        <dbReference type="ARBA" id="ARBA00023136"/>
    </source>
</evidence>
<dbReference type="InterPro" id="IPR037185">
    <property type="entry name" value="EmrE-like"/>
</dbReference>
<evidence type="ECO:0000256" key="1">
    <source>
        <dbReference type="ARBA" id="ARBA00004651"/>
    </source>
</evidence>
<dbReference type="EMBL" id="AP023366">
    <property type="protein sequence ID" value="BCJ87970.1"/>
    <property type="molecule type" value="Genomic_DNA"/>
</dbReference>
<evidence type="ECO:0000259" key="9">
    <source>
        <dbReference type="Pfam" id="PF00892"/>
    </source>
</evidence>
<feature type="domain" description="EamA" evidence="9">
    <location>
        <begin position="3"/>
        <end position="139"/>
    </location>
</feature>
<feature type="transmembrane region" description="Helical" evidence="8">
    <location>
        <begin position="204"/>
        <end position="223"/>
    </location>
</feature>
<evidence type="ECO:0000256" key="5">
    <source>
        <dbReference type="ARBA" id="ARBA00022692"/>
    </source>
</evidence>
<evidence type="ECO:0000313" key="10">
    <source>
        <dbReference type="EMBL" id="BCJ87970.1"/>
    </source>
</evidence>
<keyword evidence="11" id="KW-1185">Reference proteome</keyword>
<keyword evidence="7 8" id="KW-0472">Membrane</keyword>
<sequence length="295" mass="33129">MNAGYIYAILTYAIWGVLPMYWKLFSEVSAWEILSHRIIWSVVFVLLLAAVLNKRNAIKAAIPDWKSKGLVMISSILISANWVTYIWAVNNGHMVEASLGYYMNPLVSVLLGVFFLRERLRKLQWGAIGLATMGVLILTFSYGHFPWIALSLAFSFGFYGLAKKKVRADTIAGLTLETIVVFPLALIYLIGFEHGGTGWHVLSGWQMIVLLLSGVATALPLLWFAEATKRLPLSVLGFIQYLSPTITLLLGLFVYHEDFTKTDILSFGLIWIALVVYMFQMTRKQATHRIEATGV</sequence>
<evidence type="ECO:0000256" key="8">
    <source>
        <dbReference type="SAM" id="Phobius"/>
    </source>
</evidence>
<dbReference type="InterPro" id="IPR000620">
    <property type="entry name" value="EamA_dom"/>
</dbReference>
<dbReference type="NCBIfam" id="TIGR00688">
    <property type="entry name" value="rarD"/>
    <property type="match status" value="1"/>
</dbReference>
<dbReference type="AlphaFoldDB" id="A0A7I8DH86"/>
<dbReference type="KEGG" id="eff:skT53_29550"/>
<feature type="transmembrane region" description="Helical" evidence="8">
    <location>
        <begin position="174"/>
        <end position="192"/>
    </location>
</feature>
<dbReference type="Pfam" id="PF00892">
    <property type="entry name" value="EamA"/>
    <property type="match status" value="2"/>
</dbReference>
<dbReference type="SUPFAM" id="SSF103481">
    <property type="entry name" value="Multidrug resistance efflux transporter EmrE"/>
    <property type="match status" value="2"/>
</dbReference>
<dbReference type="Proteomes" id="UP000593802">
    <property type="component" value="Chromosome"/>
</dbReference>
<reference evidence="10 11" key="1">
    <citation type="submission" date="2020-08" db="EMBL/GenBank/DDBJ databases">
        <title>Complete Genome Sequence of Effusibacillus dendaii Strain skT53, Isolated from Farmland soil.</title>
        <authorList>
            <person name="Konishi T."/>
            <person name="Kawasaki H."/>
        </authorList>
    </citation>
    <scope>NUCLEOTIDE SEQUENCE [LARGE SCALE GENOMIC DNA]</scope>
    <source>
        <strain evidence="11">skT53</strain>
    </source>
</reference>
<feature type="transmembrane region" description="Helical" evidence="8">
    <location>
        <begin position="145"/>
        <end position="162"/>
    </location>
</feature>
<feature type="transmembrane region" description="Helical" evidence="8">
    <location>
        <begin position="69"/>
        <end position="87"/>
    </location>
</feature>
<gene>
    <name evidence="10" type="ORF">skT53_29550</name>
</gene>
<organism evidence="10 11">
    <name type="scientific">Effusibacillus dendaii</name>
    <dbReference type="NCBI Taxonomy" id="2743772"/>
    <lineage>
        <taxon>Bacteria</taxon>
        <taxon>Bacillati</taxon>
        <taxon>Bacillota</taxon>
        <taxon>Bacilli</taxon>
        <taxon>Bacillales</taxon>
        <taxon>Alicyclobacillaceae</taxon>
        <taxon>Effusibacillus</taxon>
    </lineage>
</organism>
<feature type="transmembrane region" description="Helical" evidence="8">
    <location>
        <begin position="5"/>
        <end position="22"/>
    </location>
</feature>